<name>A0ACB5QUS0_9BURK</name>
<sequence>MKLTPEKVIELAKMIGLEADPKKLQAFAMVIEDYTRDELTHYYKGELNLARTQLRAALVSLNDDTQHMSAQLKHLIEH</sequence>
<evidence type="ECO:0000313" key="2">
    <source>
        <dbReference type="Proteomes" id="UP001055013"/>
    </source>
</evidence>
<gene>
    <name evidence="1" type="ORF">CBA19CS22_17890</name>
</gene>
<organism evidence="1 2">
    <name type="scientific">Caballeronia novacaledonica</name>
    <dbReference type="NCBI Taxonomy" id="1544861"/>
    <lineage>
        <taxon>Bacteria</taxon>
        <taxon>Pseudomonadati</taxon>
        <taxon>Pseudomonadota</taxon>
        <taxon>Betaproteobacteria</taxon>
        <taxon>Burkholderiales</taxon>
        <taxon>Burkholderiaceae</taxon>
        <taxon>Caballeronia</taxon>
    </lineage>
</organism>
<proteinExistence type="predicted"/>
<accession>A0ACB5QUS0</accession>
<protein>
    <submittedName>
        <fullName evidence="1">Uncharacterized protein</fullName>
    </submittedName>
</protein>
<keyword evidence="2" id="KW-1185">Reference proteome</keyword>
<evidence type="ECO:0000313" key="1">
    <source>
        <dbReference type="EMBL" id="GJH18442.1"/>
    </source>
</evidence>
<comment type="caution">
    <text evidence="1">The sequence shown here is derived from an EMBL/GenBank/DDBJ whole genome shotgun (WGS) entry which is preliminary data.</text>
</comment>
<dbReference type="EMBL" id="BPUR01000009">
    <property type="protein sequence ID" value="GJH18442.1"/>
    <property type="molecule type" value="Genomic_DNA"/>
</dbReference>
<dbReference type="Proteomes" id="UP001055013">
    <property type="component" value="Unassembled WGS sequence"/>
</dbReference>
<reference evidence="1" key="1">
    <citation type="submission" date="2021-09" db="EMBL/GenBank/DDBJ databases">
        <title>Isolation and characterization of 3-chlorobenzoate degrading bacteria from soils in Shizuoka.</title>
        <authorList>
            <person name="Ifat A."/>
            <person name="Ogawa N."/>
            <person name="Kimbara K."/>
            <person name="Moriuchi R."/>
            <person name="Dohra H."/>
            <person name="Shintani M."/>
        </authorList>
    </citation>
    <scope>NUCLEOTIDE SEQUENCE</scope>
    <source>
        <strain evidence="1">19CS2-2</strain>
    </source>
</reference>